<keyword evidence="1" id="KW-1133">Transmembrane helix</keyword>
<keyword evidence="1" id="KW-0812">Transmembrane</keyword>
<feature type="transmembrane region" description="Helical" evidence="1">
    <location>
        <begin position="12"/>
        <end position="37"/>
    </location>
</feature>
<protein>
    <recommendedName>
        <fullName evidence="4">Transmembrane protein</fullName>
    </recommendedName>
</protein>
<keyword evidence="1" id="KW-0472">Membrane</keyword>
<sequence length="111" mass="11855">MSVRQSPRPDHAIPLVLAVLFTVFAAALGVVSSIFLWDPGEACRVRGSYSSPESFLWNPLCADGSAVQPMWMTVAGAAALLGAGVCVILAIAFRVLNHEREAPPPVVSHWE</sequence>
<proteinExistence type="predicted"/>
<organism evidence="2 3">
    <name type="scientific">Rathayibacter festucae DSM 15932</name>
    <dbReference type="NCBI Taxonomy" id="1328866"/>
    <lineage>
        <taxon>Bacteria</taxon>
        <taxon>Bacillati</taxon>
        <taxon>Actinomycetota</taxon>
        <taxon>Actinomycetes</taxon>
        <taxon>Micrococcales</taxon>
        <taxon>Microbacteriaceae</taxon>
        <taxon>Rathayibacter</taxon>
    </lineage>
</organism>
<gene>
    <name evidence="2" type="ORF">C1I64_07010</name>
</gene>
<dbReference type="KEGG" id="rfs:C1I64_07010"/>
<feature type="transmembrane region" description="Helical" evidence="1">
    <location>
        <begin position="70"/>
        <end position="93"/>
    </location>
</feature>
<dbReference type="RefSeq" id="WP_127886711.1">
    <property type="nucleotide sequence ID" value="NZ_CP028137.1"/>
</dbReference>
<evidence type="ECO:0000313" key="3">
    <source>
        <dbReference type="Proteomes" id="UP000285317"/>
    </source>
</evidence>
<name>A0A3T0SZQ7_9MICO</name>
<evidence type="ECO:0000256" key="1">
    <source>
        <dbReference type="SAM" id="Phobius"/>
    </source>
</evidence>
<accession>A0A3T0SZQ7</accession>
<dbReference type="Proteomes" id="UP000285317">
    <property type="component" value="Chromosome"/>
</dbReference>
<evidence type="ECO:0008006" key="4">
    <source>
        <dbReference type="Google" id="ProtNLM"/>
    </source>
</evidence>
<dbReference type="AlphaFoldDB" id="A0A3T0SZQ7"/>
<reference evidence="2 3" key="1">
    <citation type="submission" date="2018-03" db="EMBL/GenBank/DDBJ databases">
        <title>Bacteriophage NCPPB3778 and a type I-E CRISPR drive the evolution of the US Biological Select Agent, Rathayibacter toxicus.</title>
        <authorList>
            <person name="Davis E.W.II."/>
            <person name="Tabima J.F."/>
            <person name="Weisberg A.J."/>
            <person name="Dantas Lopes L."/>
            <person name="Wiseman M.S."/>
            <person name="Wiseman M.S."/>
            <person name="Pupko T."/>
            <person name="Belcher M.S."/>
            <person name="Sechler A.J."/>
            <person name="Tancos M.A."/>
            <person name="Schroeder B.K."/>
            <person name="Murray T.D."/>
            <person name="Luster D.G."/>
            <person name="Schneider W.L."/>
            <person name="Rogers E."/>
            <person name="Andreote F.D."/>
            <person name="Grunwald N.J."/>
            <person name="Putnam M.L."/>
            <person name="Chang J.H."/>
        </authorList>
    </citation>
    <scope>NUCLEOTIDE SEQUENCE [LARGE SCALE GENOMIC DNA]</scope>
    <source>
        <strain evidence="2 3">DSM 15932</strain>
    </source>
</reference>
<evidence type="ECO:0000313" key="2">
    <source>
        <dbReference type="EMBL" id="AZZ51820.1"/>
    </source>
</evidence>
<dbReference type="EMBL" id="CP028137">
    <property type="protein sequence ID" value="AZZ51820.1"/>
    <property type="molecule type" value="Genomic_DNA"/>
</dbReference>